<gene>
    <name evidence="2" type="ORF">dnl_06190</name>
</gene>
<protein>
    <submittedName>
        <fullName evidence="2">Redox-active disulfide protein 2</fullName>
    </submittedName>
</protein>
<dbReference type="AlphaFoldDB" id="A0A975B416"/>
<dbReference type="InterPro" id="IPR005243">
    <property type="entry name" value="THIRX-like_proc"/>
</dbReference>
<reference evidence="2" key="1">
    <citation type="journal article" date="2021" name="Microb. Physiol.">
        <title>Proteogenomic Insights into the Physiology of Marine, Sulfate-Reducing, Filamentous Desulfonema limicola and Desulfonema magnum.</title>
        <authorList>
            <person name="Schnaars V."/>
            <person name="Wohlbrand L."/>
            <person name="Scheve S."/>
            <person name="Hinrichs C."/>
            <person name="Reinhardt R."/>
            <person name="Rabus R."/>
        </authorList>
    </citation>
    <scope>NUCLEOTIDE SEQUENCE</scope>
    <source>
        <strain evidence="2">5ac10</strain>
    </source>
</reference>
<dbReference type="InterPro" id="IPR012336">
    <property type="entry name" value="Thioredoxin-like_fold"/>
</dbReference>
<dbReference type="Pfam" id="PF13192">
    <property type="entry name" value="Thioredoxin_3"/>
    <property type="match status" value="1"/>
</dbReference>
<accession>A0A975B416</accession>
<dbReference type="SUPFAM" id="SSF52833">
    <property type="entry name" value="Thioredoxin-like"/>
    <property type="match status" value="1"/>
</dbReference>
<dbReference type="Gene3D" id="3.40.30.10">
    <property type="entry name" value="Glutaredoxin"/>
    <property type="match status" value="1"/>
</dbReference>
<name>A0A975B416_9BACT</name>
<evidence type="ECO:0000313" key="2">
    <source>
        <dbReference type="EMBL" id="QTA78397.1"/>
    </source>
</evidence>
<dbReference type="InterPro" id="IPR036249">
    <property type="entry name" value="Thioredoxin-like_sf"/>
</dbReference>
<evidence type="ECO:0000313" key="3">
    <source>
        <dbReference type="Proteomes" id="UP000663720"/>
    </source>
</evidence>
<dbReference type="Proteomes" id="UP000663720">
    <property type="component" value="Chromosome"/>
</dbReference>
<dbReference type="PANTHER" id="PTHR36450:SF1">
    <property type="entry name" value="THIOREDOXIN"/>
    <property type="match status" value="1"/>
</dbReference>
<feature type="domain" description="Thioredoxin-like fold" evidence="1">
    <location>
        <begin position="89"/>
        <end position="163"/>
    </location>
</feature>
<dbReference type="NCBIfam" id="TIGR00412">
    <property type="entry name" value="redox_disulf_2"/>
    <property type="match status" value="1"/>
</dbReference>
<keyword evidence="3" id="KW-1185">Reference proteome</keyword>
<organism evidence="2 3">
    <name type="scientific">Desulfonema limicola</name>
    <dbReference type="NCBI Taxonomy" id="45656"/>
    <lineage>
        <taxon>Bacteria</taxon>
        <taxon>Pseudomonadati</taxon>
        <taxon>Thermodesulfobacteriota</taxon>
        <taxon>Desulfobacteria</taxon>
        <taxon>Desulfobacterales</taxon>
        <taxon>Desulfococcaceae</taxon>
        <taxon>Desulfonema</taxon>
    </lineage>
</organism>
<evidence type="ECO:0000259" key="1">
    <source>
        <dbReference type="Pfam" id="PF13192"/>
    </source>
</evidence>
<dbReference type="KEGG" id="dli:dnl_06190"/>
<dbReference type="EMBL" id="CP061799">
    <property type="protein sequence ID" value="QTA78397.1"/>
    <property type="molecule type" value="Genomic_DNA"/>
</dbReference>
<proteinExistence type="predicted"/>
<dbReference type="PANTHER" id="PTHR36450">
    <property type="entry name" value="THIOREDOXIN"/>
    <property type="match status" value="1"/>
</dbReference>
<sequence length="171" mass="18696">MSEVTQIMVGKYRIGVIGLKKTIADLGKTHINKSDSEVEAELINRISKNNYIAPNLRKDFGKALLTKFKRAHGIDSEENNLQTNADFPDIRVLGPGCSQCNKMESLVIEVLNEINLAASVEHITDIKEIAQYGVMGTPALVINSKVVWVGSVPSKAKLKALLESDASETKC</sequence>
<dbReference type="RefSeq" id="WP_246514864.1">
    <property type="nucleotide sequence ID" value="NZ_CP061799.1"/>
</dbReference>